<evidence type="ECO:0000313" key="4">
    <source>
        <dbReference type="EMBL" id="PIL28297.1"/>
    </source>
</evidence>
<dbReference type="InterPro" id="IPR018466">
    <property type="entry name" value="Kre9/Knh1-like_N"/>
</dbReference>
<sequence length="136" mass="14189">MFGKLAPLVAFFAFAAVQPALGASVTLASRSTSAIFNPPVTYPTAGTVWTVGQNLNVTWDLSNAPQNVTDTEGLILLRKSGVTTPLILQHNFSIFDGAVTIAVPLVVEGDDYSIILMGDSGNVSPDFTITGSGIAF</sequence>
<keyword evidence="5" id="KW-1185">Reference proteome</keyword>
<feature type="signal peptide" evidence="2">
    <location>
        <begin position="1"/>
        <end position="22"/>
    </location>
</feature>
<evidence type="ECO:0000256" key="1">
    <source>
        <dbReference type="ARBA" id="ARBA00022729"/>
    </source>
</evidence>
<evidence type="ECO:0000259" key="3">
    <source>
        <dbReference type="Pfam" id="PF10342"/>
    </source>
</evidence>
<proteinExistence type="predicted"/>
<dbReference type="AlphaFoldDB" id="A0A2G8S3J7"/>
<evidence type="ECO:0000313" key="5">
    <source>
        <dbReference type="Proteomes" id="UP000230002"/>
    </source>
</evidence>
<comment type="caution">
    <text evidence="4">The sequence shown here is derived from an EMBL/GenBank/DDBJ whole genome shotgun (WGS) entry which is preliminary data.</text>
</comment>
<gene>
    <name evidence="4" type="ORF">GSI_09586</name>
</gene>
<evidence type="ECO:0000256" key="2">
    <source>
        <dbReference type="SAM" id="SignalP"/>
    </source>
</evidence>
<organism evidence="4 5">
    <name type="scientific">Ganoderma sinense ZZ0214-1</name>
    <dbReference type="NCBI Taxonomy" id="1077348"/>
    <lineage>
        <taxon>Eukaryota</taxon>
        <taxon>Fungi</taxon>
        <taxon>Dikarya</taxon>
        <taxon>Basidiomycota</taxon>
        <taxon>Agaricomycotina</taxon>
        <taxon>Agaricomycetes</taxon>
        <taxon>Polyporales</taxon>
        <taxon>Polyporaceae</taxon>
        <taxon>Ganoderma</taxon>
    </lineage>
</organism>
<feature type="domain" description="Yeast cell wall synthesis Kre9/Knh1-like N-terminal" evidence="3">
    <location>
        <begin position="43"/>
        <end position="129"/>
    </location>
</feature>
<feature type="chain" id="PRO_5013788956" description="Yeast cell wall synthesis Kre9/Knh1-like N-terminal domain-containing protein" evidence="2">
    <location>
        <begin position="23"/>
        <end position="136"/>
    </location>
</feature>
<protein>
    <recommendedName>
        <fullName evidence="3">Yeast cell wall synthesis Kre9/Knh1-like N-terminal domain-containing protein</fullName>
    </recommendedName>
</protein>
<dbReference type="OrthoDB" id="2317741at2759"/>
<dbReference type="Pfam" id="PF10342">
    <property type="entry name" value="Kre9_KNH"/>
    <property type="match status" value="1"/>
</dbReference>
<reference evidence="4 5" key="1">
    <citation type="journal article" date="2015" name="Sci. Rep.">
        <title>Chromosome-level genome map provides insights into diverse defense mechanisms in the medicinal fungus Ganoderma sinense.</title>
        <authorList>
            <person name="Zhu Y."/>
            <person name="Xu J."/>
            <person name="Sun C."/>
            <person name="Zhou S."/>
            <person name="Xu H."/>
            <person name="Nelson D.R."/>
            <person name="Qian J."/>
            <person name="Song J."/>
            <person name="Luo H."/>
            <person name="Xiang L."/>
            <person name="Li Y."/>
            <person name="Xu Z."/>
            <person name="Ji A."/>
            <person name="Wang L."/>
            <person name="Lu S."/>
            <person name="Hayward A."/>
            <person name="Sun W."/>
            <person name="Li X."/>
            <person name="Schwartz D.C."/>
            <person name="Wang Y."/>
            <person name="Chen S."/>
        </authorList>
    </citation>
    <scope>NUCLEOTIDE SEQUENCE [LARGE SCALE GENOMIC DNA]</scope>
    <source>
        <strain evidence="4 5">ZZ0214-1</strain>
    </source>
</reference>
<dbReference type="Proteomes" id="UP000230002">
    <property type="component" value="Unassembled WGS sequence"/>
</dbReference>
<accession>A0A2G8S3J7</accession>
<dbReference type="EMBL" id="AYKW01000025">
    <property type="protein sequence ID" value="PIL28297.1"/>
    <property type="molecule type" value="Genomic_DNA"/>
</dbReference>
<name>A0A2G8S3J7_9APHY</name>
<keyword evidence="1 2" id="KW-0732">Signal</keyword>